<dbReference type="GO" id="GO:0016491">
    <property type="term" value="F:oxidoreductase activity"/>
    <property type="evidence" value="ECO:0007669"/>
    <property type="project" value="InterPro"/>
</dbReference>
<dbReference type="AlphaFoldDB" id="A0A8J3J3V3"/>
<comment type="caution">
    <text evidence="3">The sequence shown here is derived from an EMBL/GenBank/DDBJ whole genome shotgun (WGS) entry which is preliminary data.</text>
</comment>
<evidence type="ECO:0000313" key="4">
    <source>
        <dbReference type="Proteomes" id="UP000597444"/>
    </source>
</evidence>
<reference evidence="3" key="1">
    <citation type="submission" date="2020-10" db="EMBL/GenBank/DDBJ databases">
        <title>Taxonomic study of unclassified bacteria belonging to the class Ktedonobacteria.</title>
        <authorList>
            <person name="Yabe S."/>
            <person name="Wang C.M."/>
            <person name="Zheng Y."/>
            <person name="Sakai Y."/>
            <person name="Cavaletti L."/>
            <person name="Monciardini P."/>
            <person name="Donadio S."/>
        </authorList>
    </citation>
    <scope>NUCLEOTIDE SEQUENCE</scope>
    <source>
        <strain evidence="3">ID150040</strain>
    </source>
</reference>
<dbReference type="PANTHER" id="PTHR43677:SF4">
    <property type="entry name" value="QUINONE OXIDOREDUCTASE-LIKE PROTEIN 2"/>
    <property type="match status" value="1"/>
</dbReference>
<keyword evidence="1" id="KW-0812">Transmembrane</keyword>
<dbReference type="Gene3D" id="3.90.180.10">
    <property type="entry name" value="Medium-chain alcohol dehydrogenases, catalytic domain"/>
    <property type="match status" value="2"/>
</dbReference>
<evidence type="ECO:0000256" key="1">
    <source>
        <dbReference type="SAM" id="Phobius"/>
    </source>
</evidence>
<dbReference type="SMART" id="SM00829">
    <property type="entry name" value="PKS_ER"/>
    <property type="match status" value="1"/>
</dbReference>
<dbReference type="RefSeq" id="WP_220210808.1">
    <property type="nucleotide sequence ID" value="NZ_BNJK01000002.1"/>
</dbReference>
<accession>A0A8J3J3V3</accession>
<evidence type="ECO:0000259" key="2">
    <source>
        <dbReference type="SMART" id="SM00829"/>
    </source>
</evidence>
<keyword evidence="1" id="KW-0472">Membrane</keyword>
<dbReference type="InterPro" id="IPR011032">
    <property type="entry name" value="GroES-like_sf"/>
</dbReference>
<dbReference type="SUPFAM" id="SSF51735">
    <property type="entry name" value="NAD(P)-binding Rossmann-fold domains"/>
    <property type="match status" value="1"/>
</dbReference>
<dbReference type="EMBL" id="BNJK01000002">
    <property type="protein sequence ID" value="GHP00252.1"/>
    <property type="molecule type" value="Genomic_DNA"/>
</dbReference>
<proteinExistence type="predicted"/>
<dbReference type="Gene3D" id="3.40.50.720">
    <property type="entry name" value="NAD(P)-binding Rossmann-like Domain"/>
    <property type="match status" value="1"/>
</dbReference>
<feature type="transmembrane region" description="Helical" evidence="1">
    <location>
        <begin position="240"/>
        <end position="264"/>
    </location>
</feature>
<organism evidence="3 4">
    <name type="scientific">Reticulibacter mediterranei</name>
    <dbReference type="NCBI Taxonomy" id="2778369"/>
    <lineage>
        <taxon>Bacteria</taxon>
        <taxon>Bacillati</taxon>
        <taxon>Chloroflexota</taxon>
        <taxon>Ktedonobacteria</taxon>
        <taxon>Ktedonobacterales</taxon>
        <taxon>Reticulibacteraceae</taxon>
        <taxon>Reticulibacter</taxon>
    </lineage>
</organism>
<dbReference type="InterPro" id="IPR013154">
    <property type="entry name" value="ADH-like_N"/>
</dbReference>
<evidence type="ECO:0000313" key="3">
    <source>
        <dbReference type="EMBL" id="GHP00252.1"/>
    </source>
</evidence>
<keyword evidence="4" id="KW-1185">Reference proteome</keyword>
<dbReference type="Pfam" id="PF08240">
    <property type="entry name" value="ADH_N"/>
    <property type="match status" value="2"/>
</dbReference>
<dbReference type="InterPro" id="IPR036291">
    <property type="entry name" value="NAD(P)-bd_dom_sf"/>
</dbReference>
<gene>
    <name evidence="3" type="ORF">KSF_102990</name>
</gene>
<keyword evidence="1" id="KW-1133">Transmembrane helix</keyword>
<dbReference type="InterPro" id="IPR051397">
    <property type="entry name" value="Zn-ADH-like_protein"/>
</dbReference>
<protein>
    <recommendedName>
        <fullName evidence="2">Enoyl reductase (ER) domain-containing protein</fullName>
    </recommendedName>
</protein>
<name>A0A8J3J3V3_9CHLR</name>
<feature type="domain" description="Enoyl reductase (ER)" evidence="2">
    <location>
        <begin position="21"/>
        <end position="280"/>
    </location>
</feature>
<dbReference type="InterPro" id="IPR013149">
    <property type="entry name" value="ADH-like_C"/>
</dbReference>
<dbReference type="InterPro" id="IPR020843">
    <property type="entry name" value="ER"/>
</dbReference>
<dbReference type="SUPFAM" id="SSF50129">
    <property type="entry name" value="GroES-like"/>
    <property type="match status" value="2"/>
</dbReference>
<dbReference type="PANTHER" id="PTHR43677">
    <property type="entry name" value="SHORT-CHAIN DEHYDROGENASE/REDUCTASE"/>
    <property type="match status" value="1"/>
</dbReference>
<sequence length="325" mass="34780">MSTYQGRSWQAETFGSPQEVLRLKNVTWQPPTKGQLLVKAHACEVGLPDLLTTEGKFPLLTAPPAIPGQEVAGSVVSVPQGSVFSVGDRVMGITPFQEAWGGYSDYAYVREASTRPIPSTLSDEEAAGFLIGFKTAYNALTDRISVTADSVVLVLGAAGSSGGATIQLAKALGTTVIAVTSSEEKVAFCTRIGADHVVNRMTSNFVDEVHKLTDGRGVDIIFDPEGMKQFRVQERETGRLHLLLGTVMVGIVLSVLLEGIVQLLPPHYILGWGISGEVVALGEGVTQFMPGDEVYGMLRFPQEGKAYIVSMSAPQSQILRLSQLV</sequence>
<dbReference type="Proteomes" id="UP000597444">
    <property type="component" value="Unassembled WGS sequence"/>
</dbReference>
<dbReference type="Pfam" id="PF00107">
    <property type="entry name" value="ADH_zinc_N"/>
    <property type="match status" value="1"/>
</dbReference>